<sequence>LFLPLPQPRPKFIPHVKNPCWYVGPRLSEDSVPELKCLPYFHILGCAKSGTTDLWNRLMSHPHVISNDGLLHKEALWWSWQRYGQWLTGRIMHTILCGGSVIRLVVGRENYVLYVPLLVIGSVISSGLSTNIVTGCEASPPDFWDFRGWVNITQNRNSNMPLITTPHLMRHMYPDPKFILMFRDPIDRLYSDYFFVGGGLTSEDFHNDVLA</sequence>
<dbReference type="Pfam" id="PF00685">
    <property type="entry name" value="Sulfotransfer_1"/>
    <property type="match status" value="1"/>
</dbReference>
<protein>
    <recommendedName>
        <fullName evidence="1">Sulfotransferase domain-containing protein</fullName>
    </recommendedName>
</protein>
<comment type="caution">
    <text evidence="2">The sequence shown here is derived from an EMBL/GenBank/DDBJ whole genome shotgun (WGS) entry which is preliminary data.</text>
</comment>
<feature type="domain" description="Sulfotransferase" evidence="1">
    <location>
        <begin position="43"/>
        <end position="195"/>
    </location>
</feature>
<gene>
    <name evidence="2" type="ORF">EGW08_016330</name>
</gene>
<dbReference type="InterPro" id="IPR052654">
    <property type="entry name" value="CS_Sulfotransferase"/>
</dbReference>
<dbReference type="PANTHER" id="PTHR15723:SF0">
    <property type="entry name" value="CARBOHYDRATE SULFOTRANSFERASE 15"/>
    <property type="match status" value="1"/>
</dbReference>
<dbReference type="PANTHER" id="PTHR15723">
    <property type="entry name" value="CARBOHYDRATE SULFOTRANSFERASE 15"/>
    <property type="match status" value="1"/>
</dbReference>
<organism evidence="2 3">
    <name type="scientific">Elysia chlorotica</name>
    <name type="common">Eastern emerald elysia</name>
    <name type="synonym">Sea slug</name>
    <dbReference type="NCBI Taxonomy" id="188477"/>
    <lineage>
        <taxon>Eukaryota</taxon>
        <taxon>Metazoa</taxon>
        <taxon>Spiralia</taxon>
        <taxon>Lophotrochozoa</taxon>
        <taxon>Mollusca</taxon>
        <taxon>Gastropoda</taxon>
        <taxon>Heterobranchia</taxon>
        <taxon>Euthyneura</taxon>
        <taxon>Panpulmonata</taxon>
        <taxon>Sacoglossa</taxon>
        <taxon>Placobranchoidea</taxon>
        <taxon>Plakobranchidae</taxon>
        <taxon>Elysia</taxon>
    </lineage>
</organism>
<dbReference type="InterPro" id="IPR000863">
    <property type="entry name" value="Sulfotransferase_dom"/>
</dbReference>
<dbReference type="GO" id="GO:0050659">
    <property type="term" value="F:N-acetylgalactosamine 4-sulfate 6-O-sulfotransferase activity"/>
    <property type="evidence" value="ECO:0007669"/>
    <property type="project" value="TreeGrafter"/>
</dbReference>
<feature type="non-terminal residue" evidence="2">
    <location>
        <position position="1"/>
    </location>
</feature>
<evidence type="ECO:0000313" key="3">
    <source>
        <dbReference type="Proteomes" id="UP000271974"/>
    </source>
</evidence>
<reference evidence="2 3" key="1">
    <citation type="submission" date="2019-01" db="EMBL/GenBank/DDBJ databases">
        <title>A draft genome assembly of the solar-powered sea slug Elysia chlorotica.</title>
        <authorList>
            <person name="Cai H."/>
            <person name="Li Q."/>
            <person name="Fang X."/>
            <person name="Li J."/>
            <person name="Curtis N.E."/>
            <person name="Altenburger A."/>
            <person name="Shibata T."/>
            <person name="Feng M."/>
            <person name="Maeda T."/>
            <person name="Schwartz J.A."/>
            <person name="Shigenobu S."/>
            <person name="Lundholm N."/>
            <person name="Nishiyama T."/>
            <person name="Yang H."/>
            <person name="Hasebe M."/>
            <person name="Li S."/>
            <person name="Pierce S.K."/>
            <person name="Wang J."/>
        </authorList>
    </citation>
    <scope>NUCLEOTIDE SEQUENCE [LARGE SCALE GENOMIC DNA]</scope>
    <source>
        <strain evidence="2">EC2010</strain>
        <tissue evidence="2">Whole organism of an adult</tissue>
    </source>
</reference>
<evidence type="ECO:0000259" key="1">
    <source>
        <dbReference type="Pfam" id="PF00685"/>
    </source>
</evidence>
<dbReference type="EMBL" id="RQTK01000701">
    <property type="protein sequence ID" value="RUS75917.1"/>
    <property type="molecule type" value="Genomic_DNA"/>
</dbReference>
<dbReference type="OrthoDB" id="8068875at2759"/>
<name>A0A433T2Y5_ELYCH</name>
<dbReference type="GO" id="GO:0019319">
    <property type="term" value="P:hexose biosynthetic process"/>
    <property type="evidence" value="ECO:0007669"/>
    <property type="project" value="TreeGrafter"/>
</dbReference>
<dbReference type="InterPro" id="IPR027417">
    <property type="entry name" value="P-loop_NTPase"/>
</dbReference>
<feature type="non-terminal residue" evidence="2">
    <location>
        <position position="211"/>
    </location>
</feature>
<accession>A0A433T2Y5</accession>
<dbReference type="Proteomes" id="UP000271974">
    <property type="component" value="Unassembled WGS sequence"/>
</dbReference>
<dbReference type="Gene3D" id="3.40.50.300">
    <property type="entry name" value="P-loop containing nucleotide triphosphate hydrolases"/>
    <property type="match status" value="1"/>
</dbReference>
<proteinExistence type="predicted"/>
<evidence type="ECO:0000313" key="2">
    <source>
        <dbReference type="EMBL" id="RUS75917.1"/>
    </source>
</evidence>
<dbReference type="SUPFAM" id="SSF52540">
    <property type="entry name" value="P-loop containing nucleoside triphosphate hydrolases"/>
    <property type="match status" value="1"/>
</dbReference>
<dbReference type="STRING" id="188477.A0A433T2Y5"/>
<keyword evidence="3" id="KW-1185">Reference proteome</keyword>
<dbReference type="AlphaFoldDB" id="A0A433T2Y5"/>